<dbReference type="NCBIfam" id="TIGR03111">
    <property type="entry name" value="glyc2_xrt_Gpos1"/>
    <property type="match status" value="1"/>
</dbReference>
<protein>
    <submittedName>
        <fullName evidence="6">Putative glycosyltransferase, exosortase G system-associated</fullName>
    </submittedName>
</protein>
<name>A0A426DAQ8_9LACO</name>
<gene>
    <name evidence="6" type="ORF">D1831_00960</name>
</gene>
<reference evidence="6 7" key="1">
    <citation type="submission" date="2018-08" db="EMBL/GenBank/DDBJ databases">
        <title>Genome Lactobacillus garii FI11369.</title>
        <authorList>
            <person name="Diaz M."/>
            <person name="Narbad A."/>
        </authorList>
    </citation>
    <scope>NUCLEOTIDE SEQUENCE [LARGE SCALE GENOMIC DNA]</scope>
    <source>
        <strain evidence="6 7">FI11369</strain>
    </source>
</reference>
<proteinExistence type="inferred from homology"/>
<evidence type="ECO:0000313" key="6">
    <source>
        <dbReference type="EMBL" id="RRK11675.1"/>
    </source>
</evidence>
<evidence type="ECO:0000256" key="3">
    <source>
        <dbReference type="ARBA" id="ARBA00022679"/>
    </source>
</evidence>
<accession>A0A426DAQ8</accession>
<dbReference type="Proteomes" id="UP000283633">
    <property type="component" value="Unassembled WGS sequence"/>
</dbReference>
<dbReference type="Pfam" id="PF00535">
    <property type="entry name" value="Glycos_transf_2"/>
    <property type="match status" value="1"/>
</dbReference>
<feature type="transmembrane region" description="Helical" evidence="4">
    <location>
        <begin position="320"/>
        <end position="338"/>
    </location>
</feature>
<dbReference type="PANTHER" id="PTHR43630">
    <property type="entry name" value="POLY-BETA-1,6-N-ACETYL-D-GLUCOSAMINE SYNTHASE"/>
    <property type="match status" value="1"/>
</dbReference>
<dbReference type="InterPro" id="IPR029044">
    <property type="entry name" value="Nucleotide-diphossugar_trans"/>
</dbReference>
<dbReference type="AlphaFoldDB" id="A0A426DAQ8"/>
<dbReference type="InterPro" id="IPR017542">
    <property type="entry name" value="XrtG-assoc_glycosyltfrase"/>
</dbReference>
<evidence type="ECO:0000313" key="7">
    <source>
        <dbReference type="Proteomes" id="UP000283633"/>
    </source>
</evidence>
<sequence>MTYWLNLTLFKMGFWITWALVPIVVEIIPALVSGIRIFFRNLHRPKLEMPDKMPMISVIVPVYNSEATLFACIKSIHDSTYPNRLTQVILADNASTDNSFEVFNHAQNEFADMNMQLMHTEKGKASALNAALYAAIGTYIINIDSDGVLEKHALMNMVLNFENDYEVSALTGTILPQHQLIARGKRGLLQHNEYFEYAQAFLSGRVIESNSNHLFTMSGAFSAFRKEAVLNTFLYNTATIGEDTDMTFQIRDKLKRKVAICDNAIFYIEPISGLGELYTQRQRWQRGEVEVVHQQITELKFVDFFKSFLVRRMLIDHTFLFPRMIWMFASIALLFLRYSVVMMAMSYVIIYLLYILVGLLNYVCVLQLLWTFPQERQFYRRQWWVALTLPVYNLICAWIRFVGLINSMTQTSSWNSVKFGTEARGVRFVLKRDLKEFIRKWKSLK</sequence>
<dbReference type="Gene3D" id="3.90.550.10">
    <property type="entry name" value="Spore Coat Polysaccharide Biosynthesis Protein SpsA, Chain A"/>
    <property type="match status" value="1"/>
</dbReference>
<dbReference type="SUPFAM" id="SSF53448">
    <property type="entry name" value="Nucleotide-diphospho-sugar transferases"/>
    <property type="match status" value="1"/>
</dbReference>
<feature type="transmembrane region" description="Helical" evidence="4">
    <location>
        <begin position="383"/>
        <end position="405"/>
    </location>
</feature>
<keyword evidence="4" id="KW-1133">Transmembrane helix</keyword>
<evidence type="ECO:0000259" key="5">
    <source>
        <dbReference type="Pfam" id="PF00535"/>
    </source>
</evidence>
<keyword evidence="4" id="KW-0472">Membrane</keyword>
<feature type="transmembrane region" description="Helical" evidence="4">
    <location>
        <begin position="344"/>
        <end position="371"/>
    </location>
</feature>
<dbReference type="GO" id="GO:0016757">
    <property type="term" value="F:glycosyltransferase activity"/>
    <property type="evidence" value="ECO:0007669"/>
    <property type="project" value="UniProtKB-KW"/>
</dbReference>
<dbReference type="OrthoDB" id="9766299at2"/>
<dbReference type="InterPro" id="IPR001173">
    <property type="entry name" value="Glyco_trans_2-like"/>
</dbReference>
<comment type="similarity">
    <text evidence="1">Belongs to the glycosyltransferase 2 family.</text>
</comment>
<dbReference type="EMBL" id="QWZQ01000002">
    <property type="protein sequence ID" value="RRK11675.1"/>
    <property type="molecule type" value="Genomic_DNA"/>
</dbReference>
<feature type="domain" description="Glycosyltransferase 2-like" evidence="5">
    <location>
        <begin position="57"/>
        <end position="225"/>
    </location>
</feature>
<comment type="caution">
    <text evidence="6">The sequence shown here is derived from an EMBL/GenBank/DDBJ whole genome shotgun (WGS) entry which is preliminary data.</text>
</comment>
<keyword evidence="7" id="KW-1185">Reference proteome</keyword>
<dbReference type="PANTHER" id="PTHR43630:SF1">
    <property type="entry name" value="POLY-BETA-1,6-N-ACETYL-D-GLUCOSAMINE SYNTHASE"/>
    <property type="match status" value="1"/>
</dbReference>
<keyword evidence="4" id="KW-0812">Transmembrane</keyword>
<feature type="transmembrane region" description="Helical" evidence="4">
    <location>
        <begin position="12"/>
        <end position="39"/>
    </location>
</feature>
<keyword evidence="2" id="KW-0328">Glycosyltransferase</keyword>
<evidence type="ECO:0000256" key="4">
    <source>
        <dbReference type="SAM" id="Phobius"/>
    </source>
</evidence>
<evidence type="ECO:0000256" key="1">
    <source>
        <dbReference type="ARBA" id="ARBA00006739"/>
    </source>
</evidence>
<keyword evidence="3 6" id="KW-0808">Transferase</keyword>
<dbReference type="CDD" id="cd06423">
    <property type="entry name" value="CESA_like"/>
    <property type="match status" value="1"/>
</dbReference>
<organism evidence="6 7">
    <name type="scientific">Lactiplantibacillus garii</name>
    <dbReference type="NCBI Taxonomy" id="2306423"/>
    <lineage>
        <taxon>Bacteria</taxon>
        <taxon>Bacillati</taxon>
        <taxon>Bacillota</taxon>
        <taxon>Bacilli</taxon>
        <taxon>Lactobacillales</taxon>
        <taxon>Lactobacillaceae</taxon>
        <taxon>Lactiplantibacillus</taxon>
    </lineage>
</organism>
<evidence type="ECO:0000256" key="2">
    <source>
        <dbReference type="ARBA" id="ARBA00022676"/>
    </source>
</evidence>